<dbReference type="Proteomes" id="UP000785171">
    <property type="component" value="Unassembled WGS sequence"/>
</dbReference>
<dbReference type="Proteomes" id="UP000285883">
    <property type="component" value="Unassembled WGS sequence"/>
</dbReference>
<dbReference type="Proteomes" id="UP000285624">
    <property type="component" value="Unassembled WGS sequence"/>
</dbReference>
<protein>
    <submittedName>
        <fullName evidence="5">Uncharacterized protein</fullName>
    </submittedName>
</protein>
<evidence type="ECO:0000313" key="2">
    <source>
        <dbReference type="EMBL" id="KAG2510551.1"/>
    </source>
</evidence>
<organism evidence="5 6">
    <name type="scientific">Phytophthora kernoviae</name>
    <dbReference type="NCBI Taxonomy" id="325452"/>
    <lineage>
        <taxon>Eukaryota</taxon>
        <taxon>Sar</taxon>
        <taxon>Stramenopiles</taxon>
        <taxon>Oomycota</taxon>
        <taxon>Peronosporomycetes</taxon>
        <taxon>Peronosporales</taxon>
        <taxon>Peronosporaceae</taxon>
        <taxon>Phytophthora</taxon>
    </lineage>
</organism>
<keyword evidence="6" id="KW-1185">Reference proteome</keyword>
<evidence type="ECO:0000256" key="1">
    <source>
        <dbReference type="SAM" id="MobiDB-lite"/>
    </source>
</evidence>
<reference evidence="2" key="1">
    <citation type="journal article" date="2015" name="Genom Data">
        <title>Genome sequences of six Phytophthora species associated with forests in New Zealand.</title>
        <authorList>
            <person name="Studholme D.J."/>
            <person name="McDougal R.L."/>
            <person name="Sambles C."/>
            <person name="Hansen E."/>
            <person name="Hardy G."/>
            <person name="Grant M."/>
            <person name="Ganley R.J."/>
            <person name="Williams N.M."/>
        </authorList>
    </citation>
    <scope>NUCLEOTIDE SEQUENCE</scope>
    <source>
        <strain evidence="2">NZFS 2646</strain>
        <strain evidence="3">NZFS 3630</strain>
    </source>
</reference>
<dbReference type="InterPro" id="IPR011989">
    <property type="entry name" value="ARM-like"/>
</dbReference>
<proteinExistence type="predicted"/>
<gene>
    <name evidence="4" type="ORF">BBI17_008621</name>
    <name evidence="5" type="ORF">BBO99_00008614</name>
    <name evidence="2" type="ORF">JM16_008519</name>
    <name evidence="3" type="ORF">JM18_008392</name>
</gene>
<dbReference type="InterPro" id="IPR052607">
    <property type="entry name" value="CEP104-like"/>
</dbReference>
<reference evidence="2" key="3">
    <citation type="submission" date="2020-06" db="EMBL/GenBank/DDBJ databases">
        <authorList>
            <person name="Studholme D.J."/>
        </authorList>
    </citation>
    <scope>NUCLEOTIDE SEQUENCE</scope>
    <source>
        <strain evidence="2">NZFS 2646</strain>
        <strain evidence="3">NZFS 3630</strain>
    </source>
</reference>
<dbReference type="AlphaFoldDB" id="A0A3R7GTU9"/>
<dbReference type="PANTHER" id="PTHR13371">
    <property type="entry name" value="GLYCINE-, GLUTAMATE-, THIENYLCYCLOHEXYLPIPERIDINE-BINDING PROTEIN"/>
    <property type="match status" value="1"/>
</dbReference>
<evidence type="ECO:0000313" key="4">
    <source>
        <dbReference type="EMBL" id="RLN10464.1"/>
    </source>
</evidence>
<dbReference type="EMBL" id="JPWU03000505">
    <property type="protein sequence ID" value="KAG2512877.1"/>
    <property type="molecule type" value="Genomic_DNA"/>
</dbReference>
<sequence length="245" mass="26989">MGNGDTALFDVPTGALSPRSKTSQREDDLPYAEPIQDQQKDIAADMLTCFGEKATRCLFSYAWAPRVEALSFVQYLIQTRHLTFEKQRESTTVTQRVLVNAIQTTLMQALQDRVNSVFEAGVSLLMEVSIAFDGAVASPSDVTVVHDLIRPLIPRLLVKLGDSKSRLHVTTEDALLLLSRQSACIGPAFLLEEMIACDRNSSPQTLSATYLTNKMALMSKLMLEFGIQENSTGEKGSPQRSYAVP</sequence>
<name>A0A3R7GTU9_9STRA</name>
<dbReference type="PANTHER" id="PTHR13371:SF0">
    <property type="entry name" value="CENTROSOMAL PROTEIN OF 104 KDA"/>
    <property type="match status" value="1"/>
</dbReference>
<evidence type="ECO:0000313" key="5">
    <source>
        <dbReference type="EMBL" id="RLN75000.1"/>
    </source>
</evidence>
<evidence type="ECO:0000313" key="6">
    <source>
        <dbReference type="Proteomes" id="UP000285624"/>
    </source>
</evidence>
<dbReference type="Pfam" id="PF21040">
    <property type="entry name" value="CEP104-like_TOG"/>
    <property type="match status" value="1"/>
</dbReference>
<feature type="region of interest" description="Disordered" evidence="1">
    <location>
        <begin position="1"/>
        <end position="33"/>
    </location>
</feature>
<dbReference type="EMBL" id="MBDN02000475">
    <property type="protein sequence ID" value="RLN75000.1"/>
    <property type="molecule type" value="Genomic_DNA"/>
</dbReference>
<evidence type="ECO:0000313" key="7">
    <source>
        <dbReference type="Proteomes" id="UP000285883"/>
    </source>
</evidence>
<comment type="caution">
    <text evidence="5">The sequence shown here is derived from an EMBL/GenBank/DDBJ whole genome shotgun (WGS) entry which is preliminary data.</text>
</comment>
<dbReference type="GO" id="GO:0005929">
    <property type="term" value="C:cilium"/>
    <property type="evidence" value="ECO:0007669"/>
    <property type="project" value="TreeGrafter"/>
</dbReference>
<dbReference type="Proteomes" id="UP000792063">
    <property type="component" value="Unassembled WGS sequence"/>
</dbReference>
<dbReference type="Gene3D" id="1.25.10.10">
    <property type="entry name" value="Leucine-rich Repeat Variant"/>
    <property type="match status" value="1"/>
</dbReference>
<evidence type="ECO:0000313" key="3">
    <source>
        <dbReference type="EMBL" id="KAG2512877.1"/>
    </source>
</evidence>
<reference evidence="6 7" key="2">
    <citation type="submission" date="2018-07" db="EMBL/GenBank/DDBJ databases">
        <title>Genome sequencing of oomycete isolates from Chile give support for New Zealand origin for Phytophthora kernoviae and make available the first Nothophytophthora sp. genome.</title>
        <authorList>
            <person name="Studholme D.J."/>
            <person name="Sanfuentes E."/>
            <person name="Panda P."/>
            <person name="Hill R."/>
            <person name="Sambles C."/>
            <person name="Grant M."/>
            <person name="Williams N.M."/>
            <person name="Mcdougal R.L."/>
        </authorList>
    </citation>
    <scope>NUCLEOTIDE SEQUENCE [LARGE SCALE GENOMIC DNA]</scope>
    <source>
        <strain evidence="4">Chile2</strain>
        <strain evidence="5">Chile4</strain>
    </source>
</reference>
<dbReference type="EMBL" id="MAYM02001837">
    <property type="protein sequence ID" value="RLN10464.1"/>
    <property type="molecule type" value="Genomic_DNA"/>
</dbReference>
<accession>A0A3R7GTU9</accession>
<dbReference type="EMBL" id="JPWV03000487">
    <property type="protein sequence ID" value="KAG2510551.1"/>
    <property type="molecule type" value="Genomic_DNA"/>
</dbReference>